<dbReference type="InterPro" id="IPR037185">
    <property type="entry name" value="EmrE-like"/>
</dbReference>
<feature type="transmembrane region" description="Helical" evidence="8">
    <location>
        <begin position="130"/>
        <end position="147"/>
    </location>
</feature>
<evidence type="ECO:0000256" key="6">
    <source>
        <dbReference type="ARBA" id="ARBA00022989"/>
    </source>
</evidence>
<feature type="domain" description="EamA" evidence="9">
    <location>
        <begin position="6"/>
        <end position="143"/>
    </location>
</feature>
<keyword evidence="3" id="KW-0813">Transport</keyword>
<organism evidence="10 11">
    <name type="scientific">Aeribacillus alveayuensis</name>
    <dbReference type="NCBI Taxonomy" id="279215"/>
    <lineage>
        <taxon>Bacteria</taxon>
        <taxon>Bacillati</taxon>
        <taxon>Bacillota</taxon>
        <taxon>Bacilli</taxon>
        <taxon>Bacillales</taxon>
        <taxon>Bacillaceae</taxon>
        <taxon>Aeribacillus</taxon>
    </lineage>
</organism>
<feature type="transmembrane region" description="Helical" evidence="8">
    <location>
        <begin position="37"/>
        <end position="54"/>
    </location>
</feature>
<comment type="subcellular location">
    <subcellularLocation>
        <location evidence="1">Cell membrane</location>
        <topology evidence="1">Multi-pass membrane protein</topology>
    </subcellularLocation>
</comment>
<dbReference type="InterPro" id="IPR004626">
    <property type="entry name" value="RarD"/>
</dbReference>
<dbReference type="RefSeq" id="WP_044896275.1">
    <property type="nucleotide sequence ID" value="NZ_JAUSTR010000006.1"/>
</dbReference>
<evidence type="ECO:0000256" key="3">
    <source>
        <dbReference type="ARBA" id="ARBA00022448"/>
    </source>
</evidence>
<dbReference type="Proteomes" id="UP001225646">
    <property type="component" value="Unassembled WGS sequence"/>
</dbReference>
<dbReference type="SUPFAM" id="SSF103481">
    <property type="entry name" value="Multidrug resistance efflux transporter EmrE"/>
    <property type="match status" value="2"/>
</dbReference>
<protein>
    <submittedName>
        <fullName evidence="10">Chloramphenicol-sensitive protein RarD</fullName>
    </submittedName>
</protein>
<feature type="transmembrane region" description="Helical" evidence="8">
    <location>
        <begin position="7"/>
        <end position="25"/>
    </location>
</feature>
<dbReference type="Pfam" id="PF00892">
    <property type="entry name" value="EamA"/>
    <property type="match status" value="1"/>
</dbReference>
<keyword evidence="6 8" id="KW-1133">Transmembrane helix</keyword>
<evidence type="ECO:0000256" key="5">
    <source>
        <dbReference type="ARBA" id="ARBA00022692"/>
    </source>
</evidence>
<evidence type="ECO:0000259" key="9">
    <source>
        <dbReference type="Pfam" id="PF00892"/>
    </source>
</evidence>
<feature type="transmembrane region" description="Helical" evidence="8">
    <location>
        <begin position="212"/>
        <end position="234"/>
    </location>
</feature>
<evidence type="ECO:0000256" key="7">
    <source>
        <dbReference type="ARBA" id="ARBA00023136"/>
    </source>
</evidence>
<feature type="transmembrane region" description="Helical" evidence="8">
    <location>
        <begin position="269"/>
        <end position="287"/>
    </location>
</feature>
<proteinExistence type="inferred from homology"/>
<name>A0ABT9VP50_9BACI</name>
<comment type="similarity">
    <text evidence="2">Belongs to the EamA transporter family.</text>
</comment>
<keyword evidence="11" id="KW-1185">Reference proteome</keyword>
<feature type="transmembrane region" description="Helical" evidence="8">
    <location>
        <begin position="241"/>
        <end position="263"/>
    </location>
</feature>
<evidence type="ECO:0000313" key="10">
    <source>
        <dbReference type="EMBL" id="MDQ0162756.1"/>
    </source>
</evidence>
<evidence type="ECO:0000256" key="4">
    <source>
        <dbReference type="ARBA" id="ARBA00022475"/>
    </source>
</evidence>
<dbReference type="PANTHER" id="PTHR22911:SF137">
    <property type="entry name" value="SOLUTE CARRIER FAMILY 35 MEMBER G2-RELATED"/>
    <property type="match status" value="1"/>
</dbReference>
<feature type="transmembrane region" description="Helical" evidence="8">
    <location>
        <begin position="106"/>
        <end position="123"/>
    </location>
</feature>
<sequence length="307" mass="35166">MANERLGSIYTAFAYVLWGILPLYWKLIDHVWSEEILAHRIIWSFIFMIILVMFQKRSKELLHLLTNLLKSPKLSVSLLLSSAFISVNWFIYIWAVNHDRVLETSLGYYINPLISVLLGVVFLKEKMNRGQQIAFIVAGIGVLNSTIQYGKIPWISLLLAMTFGLYGLTKKVTKLDSTFGLTLETLVVFPAGIVYVVYLHSLGESAFFQWNWLTNVLLMGGGIVTAIPLLLFAMGASRIPLYMVGIFQYIAPTLTFLMGVFLFHEPFSMIDFITFSFIWCGIMIFTISQSKFLKRWRFNMGKSYEAK</sequence>
<keyword evidence="5 8" id="KW-0812">Transmembrane</keyword>
<reference evidence="10 11" key="1">
    <citation type="submission" date="2023-07" db="EMBL/GenBank/DDBJ databases">
        <title>Genomic Encyclopedia of Type Strains, Phase IV (KMG-IV): sequencing the most valuable type-strain genomes for metagenomic binning, comparative biology and taxonomic classification.</title>
        <authorList>
            <person name="Goeker M."/>
        </authorList>
    </citation>
    <scope>NUCLEOTIDE SEQUENCE [LARGE SCALE GENOMIC DNA]</scope>
    <source>
        <strain evidence="10 11">DSM 19092</strain>
    </source>
</reference>
<evidence type="ECO:0000256" key="8">
    <source>
        <dbReference type="SAM" id="Phobius"/>
    </source>
</evidence>
<feature type="transmembrane region" description="Helical" evidence="8">
    <location>
        <begin position="74"/>
        <end position="94"/>
    </location>
</feature>
<dbReference type="PANTHER" id="PTHR22911">
    <property type="entry name" value="ACYL-MALONYL CONDENSING ENZYME-RELATED"/>
    <property type="match status" value="1"/>
</dbReference>
<dbReference type="InterPro" id="IPR000620">
    <property type="entry name" value="EamA_dom"/>
</dbReference>
<accession>A0ABT9VP50</accession>
<keyword evidence="7 8" id="KW-0472">Membrane</keyword>
<gene>
    <name evidence="10" type="ORF">J2S06_001833</name>
</gene>
<dbReference type="EMBL" id="JAUSTR010000006">
    <property type="protein sequence ID" value="MDQ0162756.1"/>
    <property type="molecule type" value="Genomic_DNA"/>
</dbReference>
<evidence type="ECO:0000256" key="1">
    <source>
        <dbReference type="ARBA" id="ARBA00004651"/>
    </source>
</evidence>
<dbReference type="NCBIfam" id="TIGR00688">
    <property type="entry name" value="rarD"/>
    <property type="match status" value="1"/>
</dbReference>
<evidence type="ECO:0000256" key="2">
    <source>
        <dbReference type="ARBA" id="ARBA00007362"/>
    </source>
</evidence>
<keyword evidence="4" id="KW-1003">Cell membrane</keyword>
<feature type="transmembrane region" description="Helical" evidence="8">
    <location>
        <begin position="181"/>
        <end position="200"/>
    </location>
</feature>
<comment type="caution">
    <text evidence="10">The sequence shown here is derived from an EMBL/GenBank/DDBJ whole genome shotgun (WGS) entry which is preliminary data.</text>
</comment>
<evidence type="ECO:0000313" key="11">
    <source>
        <dbReference type="Proteomes" id="UP001225646"/>
    </source>
</evidence>
<feature type="transmembrane region" description="Helical" evidence="8">
    <location>
        <begin position="153"/>
        <end position="169"/>
    </location>
</feature>